<dbReference type="SUPFAM" id="SSF53335">
    <property type="entry name" value="S-adenosyl-L-methionine-dependent methyltransferases"/>
    <property type="match status" value="1"/>
</dbReference>
<evidence type="ECO:0000259" key="4">
    <source>
        <dbReference type="Pfam" id="PF00891"/>
    </source>
</evidence>
<evidence type="ECO:0000313" key="5">
    <source>
        <dbReference type="EMBL" id="OJA11682.1"/>
    </source>
</evidence>
<dbReference type="GO" id="GO:0008171">
    <property type="term" value="F:O-methyltransferase activity"/>
    <property type="evidence" value="ECO:0007669"/>
    <property type="project" value="InterPro"/>
</dbReference>
<evidence type="ECO:0000256" key="1">
    <source>
        <dbReference type="ARBA" id="ARBA00022603"/>
    </source>
</evidence>
<dbReference type="PROSITE" id="PS51683">
    <property type="entry name" value="SAM_OMT_II"/>
    <property type="match status" value="1"/>
</dbReference>
<proteinExistence type="predicted"/>
<keyword evidence="2" id="KW-0808">Transferase</keyword>
<dbReference type="InterPro" id="IPR036388">
    <property type="entry name" value="WH-like_DNA-bd_sf"/>
</dbReference>
<dbReference type="EMBL" id="LVVM01004967">
    <property type="protein sequence ID" value="OJA11682.1"/>
    <property type="molecule type" value="Genomic_DNA"/>
</dbReference>
<dbReference type="STRING" id="180088.A0A1J8QQN1"/>
<evidence type="ECO:0000256" key="2">
    <source>
        <dbReference type="ARBA" id="ARBA00022679"/>
    </source>
</evidence>
<protein>
    <recommendedName>
        <fullName evidence="4">O-methyltransferase C-terminal domain-containing protein</fullName>
    </recommendedName>
</protein>
<reference evidence="5 6" key="1">
    <citation type="submission" date="2016-03" db="EMBL/GenBank/DDBJ databases">
        <title>Comparative genomics of the ectomycorrhizal sister species Rhizopogon vinicolor and Rhizopogon vesiculosus (Basidiomycota: Boletales) reveals a divergence of the mating type B locus.</title>
        <authorList>
            <person name="Mujic A.B."/>
            <person name="Kuo A."/>
            <person name="Tritt A."/>
            <person name="Lipzen A."/>
            <person name="Chen C."/>
            <person name="Johnson J."/>
            <person name="Sharma A."/>
            <person name="Barry K."/>
            <person name="Grigoriev I.V."/>
            <person name="Spatafora J.W."/>
        </authorList>
    </citation>
    <scope>NUCLEOTIDE SEQUENCE [LARGE SCALE GENOMIC DNA]</scope>
    <source>
        <strain evidence="5 6">AM-OR11-056</strain>
    </source>
</reference>
<dbReference type="SUPFAM" id="SSF46785">
    <property type="entry name" value="Winged helix' DNA-binding domain"/>
    <property type="match status" value="1"/>
</dbReference>
<feature type="domain" description="O-methyltransferase C-terminal" evidence="4">
    <location>
        <begin position="213"/>
        <end position="366"/>
    </location>
</feature>
<name>A0A1J8QQN1_9AGAM</name>
<dbReference type="OrthoDB" id="2410195at2759"/>
<dbReference type="InterPro" id="IPR029063">
    <property type="entry name" value="SAM-dependent_MTases_sf"/>
</dbReference>
<dbReference type="GO" id="GO:0032259">
    <property type="term" value="P:methylation"/>
    <property type="evidence" value="ECO:0007669"/>
    <property type="project" value="UniProtKB-KW"/>
</dbReference>
<evidence type="ECO:0000256" key="3">
    <source>
        <dbReference type="ARBA" id="ARBA00022691"/>
    </source>
</evidence>
<dbReference type="Gene3D" id="1.10.10.10">
    <property type="entry name" value="Winged helix-like DNA-binding domain superfamily/Winged helix DNA-binding domain"/>
    <property type="match status" value="1"/>
</dbReference>
<sequence>MMDLNEVKLEALLDIINSSARQAIAEYKKTGHGVPSADSTTFHPLDLATDSLALKKAIRLLEGAYHQLSATLAPPQHTAFNFVHNYNWACTDVALRARIADVLDRHPEGLHVDKLADAVNLDKSKTARVLRTLSLMGCFKEVKRDVFANTRVSLILQSKNNAGCHVRHHSQDVSKYAGVLYESMTDLEFARSHEVDKAPRVFALRKDGTEDTYWEMIKNDDDRRGNFHRGMVGHSEIVGASAVLHHYPWDDISSVVDIGSSIGAFSIPLAKMFPHLKITDQDLPEIIKQAQTAWERDAPEALLDGHVEFVALDFFQGVPVAGKDVYYLRNIIHDWPDAEATQILCNVRKAMGSNSRVLIHECVLFHSTGTDGLSVAPEPMLPNFGAGSRTAYHQDLTMWFSLNAKERTVDELKIIGQVPSIA</sequence>
<dbReference type="InterPro" id="IPR001077">
    <property type="entry name" value="COMT_C"/>
</dbReference>
<dbReference type="Pfam" id="PF00891">
    <property type="entry name" value="Methyltransf_2"/>
    <property type="match status" value="1"/>
</dbReference>
<dbReference type="PANTHER" id="PTHR43712:SF2">
    <property type="entry name" value="O-METHYLTRANSFERASE CICE"/>
    <property type="match status" value="1"/>
</dbReference>
<comment type="caution">
    <text evidence="5">The sequence shown here is derived from an EMBL/GenBank/DDBJ whole genome shotgun (WGS) entry which is preliminary data.</text>
</comment>
<dbReference type="InterPro" id="IPR016461">
    <property type="entry name" value="COMT-like"/>
</dbReference>
<keyword evidence="6" id="KW-1185">Reference proteome</keyword>
<gene>
    <name evidence="5" type="ORF">AZE42_10534</name>
</gene>
<dbReference type="Proteomes" id="UP000183567">
    <property type="component" value="Unassembled WGS sequence"/>
</dbReference>
<dbReference type="PANTHER" id="PTHR43712">
    <property type="entry name" value="PUTATIVE (AFU_ORTHOLOGUE AFUA_4G14580)-RELATED"/>
    <property type="match status" value="1"/>
</dbReference>
<dbReference type="Gene3D" id="3.40.50.150">
    <property type="entry name" value="Vaccinia Virus protein VP39"/>
    <property type="match status" value="1"/>
</dbReference>
<keyword evidence="3" id="KW-0949">S-adenosyl-L-methionine</keyword>
<dbReference type="InterPro" id="IPR036390">
    <property type="entry name" value="WH_DNA-bd_sf"/>
</dbReference>
<dbReference type="AlphaFoldDB" id="A0A1J8QQN1"/>
<organism evidence="5 6">
    <name type="scientific">Rhizopogon vesiculosus</name>
    <dbReference type="NCBI Taxonomy" id="180088"/>
    <lineage>
        <taxon>Eukaryota</taxon>
        <taxon>Fungi</taxon>
        <taxon>Dikarya</taxon>
        <taxon>Basidiomycota</taxon>
        <taxon>Agaricomycotina</taxon>
        <taxon>Agaricomycetes</taxon>
        <taxon>Agaricomycetidae</taxon>
        <taxon>Boletales</taxon>
        <taxon>Suillineae</taxon>
        <taxon>Rhizopogonaceae</taxon>
        <taxon>Rhizopogon</taxon>
    </lineage>
</organism>
<keyword evidence="1" id="KW-0489">Methyltransferase</keyword>
<evidence type="ECO:0000313" key="6">
    <source>
        <dbReference type="Proteomes" id="UP000183567"/>
    </source>
</evidence>
<accession>A0A1J8QQN1</accession>